<evidence type="ECO:0000256" key="2">
    <source>
        <dbReference type="SAM" id="Phobius"/>
    </source>
</evidence>
<keyword evidence="2" id="KW-1133">Transmembrane helix</keyword>
<evidence type="ECO:0000313" key="3">
    <source>
        <dbReference type="EMBL" id="MFD1038717.1"/>
    </source>
</evidence>
<keyword evidence="2" id="KW-0812">Transmembrane</keyword>
<gene>
    <name evidence="3" type="ORF">ACFQ3N_09990</name>
</gene>
<reference evidence="4" key="1">
    <citation type="journal article" date="2019" name="Int. J. Syst. Evol. Microbiol.">
        <title>The Global Catalogue of Microorganisms (GCM) 10K type strain sequencing project: providing services to taxonomists for standard genome sequencing and annotation.</title>
        <authorList>
            <consortium name="The Broad Institute Genomics Platform"/>
            <consortium name="The Broad Institute Genome Sequencing Center for Infectious Disease"/>
            <person name="Wu L."/>
            <person name="Ma J."/>
        </authorList>
    </citation>
    <scope>NUCLEOTIDE SEQUENCE [LARGE SCALE GENOMIC DNA]</scope>
    <source>
        <strain evidence="4">CCUG 56754</strain>
    </source>
</reference>
<proteinExistence type="predicted"/>
<sequence length="84" mass="9588">MTFVISNQCHPFLKSTRIGGVTMLWLYFAIPVLLLVILTLIKDRKNKKNGRSTGIPFNAAKHERDTNTQAQSDMSNLHQNNNQF</sequence>
<comment type="caution">
    <text evidence="3">The sequence shown here is derived from an EMBL/GenBank/DDBJ whole genome shotgun (WGS) entry which is preliminary data.</text>
</comment>
<dbReference type="RefSeq" id="WP_390361964.1">
    <property type="nucleotide sequence ID" value="NZ_JBHTKJ010000024.1"/>
</dbReference>
<evidence type="ECO:0000313" key="4">
    <source>
        <dbReference type="Proteomes" id="UP001597040"/>
    </source>
</evidence>
<name>A0ABW3LK75_9BACI</name>
<feature type="compositionally biased region" description="Polar residues" evidence="1">
    <location>
        <begin position="67"/>
        <end position="84"/>
    </location>
</feature>
<dbReference type="EMBL" id="JBHTKJ010000024">
    <property type="protein sequence ID" value="MFD1038717.1"/>
    <property type="molecule type" value="Genomic_DNA"/>
</dbReference>
<protein>
    <submittedName>
        <fullName evidence="3">Uncharacterized protein</fullName>
    </submittedName>
</protein>
<feature type="transmembrane region" description="Helical" evidence="2">
    <location>
        <begin position="20"/>
        <end position="41"/>
    </location>
</feature>
<dbReference type="Proteomes" id="UP001597040">
    <property type="component" value="Unassembled WGS sequence"/>
</dbReference>
<evidence type="ECO:0000256" key="1">
    <source>
        <dbReference type="SAM" id="MobiDB-lite"/>
    </source>
</evidence>
<accession>A0ABW3LK75</accession>
<feature type="region of interest" description="Disordered" evidence="1">
    <location>
        <begin position="47"/>
        <end position="84"/>
    </location>
</feature>
<keyword evidence="2" id="KW-0472">Membrane</keyword>
<organism evidence="3 4">
    <name type="scientific">Virgibacillus byunsanensis</name>
    <dbReference type="NCBI Taxonomy" id="570945"/>
    <lineage>
        <taxon>Bacteria</taxon>
        <taxon>Bacillati</taxon>
        <taxon>Bacillota</taxon>
        <taxon>Bacilli</taxon>
        <taxon>Bacillales</taxon>
        <taxon>Bacillaceae</taxon>
        <taxon>Virgibacillus</taxon>
    </lineage>
</organism>
<keyword evidence="4" id="KW-1185">Reference proteome</keyword>